<dbReference type="EMBL" id="BAAANY010000055">
    <property type="protein sequence ID" value="GAA1722876.1"/>
    <property type="molecule type" value="Genomic_DNA"/>
</dbReference>
<evidence type="ECO:0000313" key="1">
    <source>
        <dbReference type="EMBL" id="GAA1722876.1"/>
    </source>
</evidence>
<gene>
    <name evidence="1" type="ORF">GCM10009765_83570</name>
</gene>
<sequence>MLSFQSLSSVAEDRVYGGGLARFAHGLLVVASSDSVDSHDSWDPGQESVHAGTDSLYVSVVPAATGYVTVICISGPYVPEGANLLFSGTMRLSTENIAIYDPNGEIRLELPVNGNVHKVDLYGDDPDEPAEIIIVLNPVSPAP</sequence>
<protein>
    <submittedName>
        <fullName evidence="1">Uncharacterized protein</fullName>
    </submittedName>
</protein>
<name>A0ABN2JCX9_9ACTN</name>
<comment type="caution">
    <text evidence="1">The sequence shown here is derived from an EMBL/GenBank/DDBJ whole genome shotgun (WGS) entry which is preliminary data.</text>
</comment>
<keyword evidence="2" id="KW-1185">Reference proteome</keyword>
<dbReference type="Proteomes" id="UP001500618">
    <property type="component" value="Unassembled WGS sequence"/>
</dbReference>
<proteinExistence type="predicted"/>
<reference evidence="1 2" key="1">
    <citation type="journal article" date="2019" name="Int. J. Syst. Evol. Microbiol.">
        <title>The Global Catalogue of Microorganisms (GCM) 10K type strain sequencing project: providing services to taxonomists for standard genome sequencing and annotation.</title>
        <authorList>
            <consortium name="The Broad Institute Genomics Platform"/>
            <consortium name="The Broad Institute Genome Sequencing Center for Infectious Disease"/>
            <person name="Wu L."/>
            <person name="Ma J."/>
        </authorList>
    </citation>
    <scope>NUCLEOTIDE SEQUENCE [LARGE SCALE GENOMIC DNA]</scope>
    <source>
        <strain evidence="1 2">JCM 14718</strain>
    </source>
</reference>
<organism evidence="1 2">
    <name type="scientific">Fodinicola feengrottensis</name>
    <dbReference type="NCBI Taxonomy" id="435914"/>
    <lineage>
        <taxon>Bacteria</taxon>
        <taxon>Bacillati</taxon>
        <taxon>Actinomycetota</taxon>
        <taxon>Actinomycetes</taxon>
        <taxon>Mycobacteriales</taxon>
        <taxon>Fodinicola</taxon>
    </lineage>
</organism>
<accession>A0ABN2JCX9</accession>
<evidence type="ECO:0000313" key="2">
    <source>
        <dbReference type="Proteomes" id="UP001500618"/>
    </source>
</evidence>